<dbReference type="Proteomes" id="UP001162131">
    <property type="component" value="Unassembled WGS sequence"/>
</dbReference>
<dbReference type="EMBL" id="CAJZBQ010000057">
    <property type="protein sequence ID" value="CAG9333661.1"/>
    <property type="molecule type" value="Genomic_DNA"/>
</dbReference>
<evidence type="ECO:0000313" key="3">
    <source>
        <dbReference type="Proteomes" id="UP001162131"/>
    </source>
</evidence>
<feature type="compositionally biased region" description="Basic and acidic residues" evidence="1">
    <location>
        <begin position="924"/>
        <end position="935"/>
    </location>
</feature>
<evidence type="ECO:0000256" key="1">
    <source>
        <dbReference type="SAM" id="MobiDB-lite"/>
    </source>
</evidence>
<reference evidence="2" key="1">
    <citation type="submission" date="2021-09" db="EMBL/GenBank/DDBJ databases">
        <authorList>
            <consortium name="AG Swart"/>
            <person name="Singh M."/>
            <person name="Singh A."/>
            <person name="Seah K."/>
            <person name="Emmerich C."/>
        </authorList>
    </citation>
    <scope>NUCLEOTIDE SEQUENCE</scope>
    <source>
        <strain evidence="2">ATCC30299</strain>
    </source>
</reference>
<gene>
    <name evidence="2" type="ORF">BSTOLATCC_MIC59478</name>
</gene>
<accession>A0AAU9KDH1</accession>
<sequence>MKLQKDHELFLTATKTQPLLQHPKLFDTEQQRKEEINKSIILATGVELGSEEIQEKSQFFYGKRPETAQKFRESKTLTDPRDRGYLSYEEEIQNKIQQEEMQLHKHKNLKLKLTVTSARKQYDNSPIKPGFYFFESLIKAPRVHINTLSQNIPESLYYTDKLYYLHTLPSGKVECTTDFFGFKFLQVVESLRGEIEETNIFNSAAAIMRGRADAEQDMQKIVLDWNQFQVKMIGNETIPSSLLQRFIKSPGGRPAVTRLYYFANVKSNKANYAYFVKRLDVEGNIQKCVVNMSKPETLEAFKMAGSALKPFEAEAEKIVAYLNKGYNIRIQEIILDYLRDKQGTIWLCGCKGFKIDESTLPNSLEPVKEWWPQTHLAESSDSEDEELQKKIEEKEKGLISFVHCKLCRLYYPNYELTHLVSVRMLMLYKVHVTHRLDLPWDTSHLKVATSDMLSQSVRICQFCYLLVTSEVELMKTEEKMAQALNVPKKELGHEEDSRLAVQLQFLPKQLVQWRILLLATNLYDFKGLINCSNLSLSFNFSGHITTFPIVLTVSENYGEPCIALGSTRMHFLFTAQEKSLKDFLNSNSLEVTIKEGKKPMAASRENSLTGLPISLPVGCALYQKKQVLLFDAKGSVKGNLSLIIGLSCDKNIPSKKIKVLLEKKQNAYIPEDHYMTTDPLPKEWMELFGAEALSDKTFGEHIEENEFYSPHLTNVELRRMEDVTSPYNVAKAPGSFGGSKNLKYSKTDLPLPRPESCKAILMKNKGFHIRKAKKQKSSIPRLQIDLNVPDEAKAVFHTVSDYLSSRPVSANVKRILESPLNSEFSTKRKNKTTKQRTKGQSSPSTRRSHASTHYDSSGSSLTSPAVTRRLQLERQMFMISQYANISAEDIQKYKGRIKKQNSNRELEIKKDDQSSSGESLNLDFKSETDVNNLDK</sequence>
<organism evidence="2 3">
    <name type="scientific">Blepharisma stoltei</name>
    <dbReference type="NCBI Taxonomy" id="1481888"/>
    <lineage>
        <taxon>Eukaryota</taxon>
        <taxon>Sar</taxon>
        <taxon>Alveolata</taxon>
        <taxon>Ciliophora</taxon>
        <taxon>Postciliodesmatophora</taxon>
        <taxon>Heterotrichea</taxon>
        <taxon>Heterotrichida</taxon>
        <taxon>Blepharismidae</taxon>
        <taxon>Blepharisma</taxon>
    </lineage>
</organism>
<comment type="caution">
    <text evidence="2">The sequence shown here is derived from an EMBL/GenBank/DDBJ whole genome shotgun (WGS) entry which is preliminary data.</text>
</comment>
<feature type="region of interest" description="Disordered" evidence="1">
    <location>
        <begin position="821"/>
        <end position="863"/>
    </location>
</feature>
<name>A0AAU9KDH1_9CILI</name>
<protein>
    <submittedName>
        <fullName evidence="2">Uncharacterized protein</fullName>
    </submittedName>
</protein>
<dbReference type="AlphaFoldDB" id="A0AAU9KDH1"/>
<feature type="compositionally biased region" description="Basic and acidic residues" evidence="1">
    <location>
        <begin position="902"/>
        <end position="913"/>
    </location>
</feature>
<proteinExistence type="predicted"/>
<feature type="compositionally biased region" description="Basic residues" evidence="1">
    <location>
        <begin position="827"/>
        <end position="837"/>
    </location>
</feature>
<keyword evidence="3" id="KW-1185">Reference proteome</keyword>
<feature type="region of interest" description="Disordered" evidence="1">
    <location>
        <begin position="897"/>
        <end position="935"/>
    </location>
</feature>
<feature type="compositionally biased region" description="Polar residues" evidence="1">
    <location>
        <begin position="839"/>
        <end position="863"/>
    </location>
</feature>
<evidence type="ECO:0000313" key="2">
    <source>
        <dbReference type="EMBL" id="CAG9333661.1"/>
    </source>
</evidence>